<evidence type="ECO:0000313" key="2">
    <source>
        <dbReference type="EMBL" id="SOQ40127.1"/>
    </source>
</evidence>
<name>A0A2H1VH41_SPOFR</name>
<evidence type="ECO:0000313" key="3">
    <source>
        <dbReference type="Proteomes" id="UP000829999"/>
    </source>
</evidence>
<sequence>MEEIFTQLQIRGYNNIEQLIKWMAKARVIDPSKRDTERWLVEHFRDVPDSKNITFAKFKEIVTSFAEHQNKSIEEITAKLIKEIPSVLDDVVDSHPGIYVATPGSEKLAIYSRLTVCSNTSTITDYSQLINQDGSNGEVVGSSCSTGAVAVGSNDEVPAGSKGDATNCNIHVVTSSSYAEFSDTSTSSSSGDSTPQTCRSDEGSRM</sequence>
<organism evidence="2">
    <name type="scientific">Spodoptera frugiperda</name>
    <name type="common">Fall armyworm</name>
    <dbReference type="NCBI Taxonomy" id="7108"/>
    <lineage>
        <taxon>Eukaryota</taxon>
        <taxon>Metazoa</taxon>
        <taxon>Ecdysozoa</taxon>
        <taxon>Arthropoda</taxon>
        <taxon>Hexapoda</taxon>
        <taxon>Insecta</taxon>
        <taxon>Pterygota</taxon>
        <taxon>Neoptera</taxon>
        <taxon>Endopterygota</taxon>
        <taxon>Lepidoptera</taxon>
        <taxon>Glossata</taxon>
        <taxon>Ditrysia</taxon>
        <taxon>Noctuoidea</taxon>
        <taxon>Noctuidae</taxon>
        <taxon>Amphipyrinae</taxon>
        <taxon>Spodoptera</taxon>
    </lineage>
</organism>
<reference evidence="4" key="2">
    <citation type="submission" date="2025-04" db="UniProtKB">
        <authorList>
            <consortium name="RefSeq"/>
        </authorList>
    </citation>
    <scope>IDENTIFICATION</scope>
    <source>
        <tissue evidence="4">Whole larval tissue</tissue>
    </source>
</reference>
<accession>A0A2H1VH41</accession>
<dbReference type="InterPro" id="IPR011992">
    <property type="entry name" value="EF-hand-dom_pair"/>
</dbReference>
<dbReference type="RefSeq" id="XP_035456294.1">
    <property type="nucleotide sequence ID" value="XM_035600401.2"/>
</dbReference>
<dbReference type="EMBL" id="ODYU01002525">
    <property type="protein sequence ID" value="SOQ40127.1"/>
    <property type="molecule type" value="Genomic_DNA"/>
</dbReference>
<dbReference type="AlphaFoldDB" id="A0A2H1VH41"/>
<feature type="compositionally biased region" description="Low complexity" evidence="1">
    <location>
        <begin position="181"/>
        <end position="197"/>
    </location>
</feature>
<reference evidence="2" key="1">
    <citation type="submission" date="2016-07" db="EMBL/GenBank/DDBJ databases">
        <authorList>
            <person name="Bretaudeau A."/>
        </authorList>
    </citation>
    <scope>NUCLEOTIDE SEQUENCE</scope>
    <source>
        <strain evidence="2">Rice</strain>
        <tissue evidence="2">Whole body</tissue>
    </source>
</reference>
<evidence type="ECO:0000313" key="4">
    <source>
        <dbReference type="RefSeq" id="XP_035456294.1"/>
    </source>
</evidence>
<feature type="region of interest" description="Disordered" evidence="1">
    <location>
        <begin position="181"/>
        <end position="206"/>
    </location>
</feature>
<dbReference type="OrthoDB" id="7492502at2759"/>
<dbReference type="GeneID" id="118280400"/>
<evidence type="ECO:0000256" key="1">
    <source>
        <dbReference type="SAM" id="MobiDB-lite"/>
    </source>
</evidence>
<keyword evidence="3" id="KW-1185">Reference proteome</keyword>
<gene>
    <name evidence="4" type="primary">LOC118280400</name>
    <name evidence="2" type="ORF">SFRICE_006739</name>
</gene>
<protein>
    <submittedName>
        <fullName evidence="2">SFRICE_006739</fullName>
    </submittedName>
    <submittedName>
        <fullName evidence="4">Uncharacterized protein LOC118280400</fullName>
    </submittedName>
</protein>
<proteinExistence type="predicted"/>
<dbReference type="SUPFAM" id="SSF47473">
    <property type="entry name" value="EF-hand"/>
    <property type="match status" value="1"/>
</dbReference>
<dbReference type="Proteomes" id="UP000829999">
    <property type="component" value="Chromosome 21"/>
</dbReference>